<organism evidence="1 2">
    <name type="scientific">Priestia megaterium</name>
    <name type="common">Bacillus megaterium</name>
    <dbReference type="NCBI Taxonomy" id="1404"/>
    <lineage>
        <taxon>Bacteria</taxon>
        <taxon>Bacillati</taxon>
        <taxon>Bacillota</taxon>
        <taxon>Bacilli</taxon>
        <taxon>Bacillales</taxon>
        <taxon>Bacillaceae</taxon>
        <taxon>Priestia</taxon>
    </lineage>
</organism>
<geneLocation type="plasmid" evidence="2">
    <name>pfdu301a</name>
</geneLocation>
<accession>A0A6M6E5S9</accession>
<gene>
    <name evidence="1" type="ORF">FDZ14_32925</name>
</gene>
<dbReference type="Gene3D" id="3.40.50.300">
    <property type="entry name" value="P-loop containing nucleotide triphosphate hydrolases"/>
    <property type="match status" value="1"/>
</dbReference>
<protein>
    <submittedName>
        <fullName evidence="1">AAA family ATPase</fullName>
    </submittedName>
</protein>
<sequence>MTRLIFFIGHAGCGKTTLSKIIAKQMKAIYLDRDTIGTPFVNKMLSMKGLSPDDRDSYAYHQEFRNIEYNALLSIAAENLQLDLDTIVVSPFSKEVSNTKWISEFLEVNQLSNVEVKVVSVYLSNTDIQRERILARNTSRDQWKLNNWNVYKEKLKPVQVSWDSVDVLYYDNSLDFSPFQIDTVISFLKTT</sequence>
<evidence type="ECO:0000313" key="2">
    <source>
        <dbReference type="Proteomes" id="UP000501076"/>
    </source>
</evidence>
<dbReference type="InterPro" id="IPR027417">
    <property type="entry name" value="P-loop_NTPase"/>
</dbReference>
<dbReference type="EMBL" id="CP045273">
    <property type="protein sequence ID" value="QJX80896.1"/>
    <property type="molecule type" value="Genomic_DNA"/>
</dbReference>
<dbReference type="SUPFAM" id="SSF52540">
    <property type="entry name" value="P-loop containing nucleoside triphosphate hydrolases"/>
    <property type="match status" value="1"/>
</dbReference>
<keyword evidence="1" id="KW-0614">Plasmid</keyword>
<dbReference type="Pfam" id="PF13671">
    <property type="entry name" value="AAA_33"/>
    <property type="match status" value="1"/>
</dbReference>
<evidence type="ECO:0000313" key="1">
    <source>
        <dbReference type="EMBL" id="QJX80896.1"/>
    </source>
</evidence>
<proteinExistence type="predicted"/>
<reference evidence="1 2" key="1">
    <citation type="submission" date="2019-10" db="EMBL/GenBank/DDBJ databases">
        <title>Complete genome sequences for adaption low water activity.</title>
        <authorList>
            <person name="Zhao L."/>
            <person name="Zhong J."/>
        </authorList>
    </citation>
    <scope>NUCLEOTIDE SEQUENCE [LARGE SCALE GENOMIC DNA]</scope>
    <source>
        <strain evidence="1 2">FDU301</strain>
        <plasmid evidence="2">pfdu301a</plasmid>
    </source>
</reference>
<dbReference type="Proteomes" id="UP000501076">
    <property type="component" value="Plasmid pFDU301A"/>
</dbReference>
<dbReference type="AlphaFoldDB" id="A0A6M6E5S9"/>
<dbReference type="RefSeq" id="WP_171778896.1">
    <property type="nucleotide sequence ID" value="NZ_CP045273.1"/>
</dbReference>
<name>A0A6M6E5S9_PRIMG</name>
<dbReference type="PANTHER" id="PTHR37807:SF3">
    <property type="entry name" value="OS07G0160300 PROTEIN"/>
    <property type="match status" value="1"/>
</dbReference>
<dbReference type="PANTHER" id="PTHR37807">
    <property type="entry name" value="OS07G0160300 PROTEIN"/>
    <property type="match status" value="1"/>
</dbReference>